<protein>
    <submittedName>
        <fullName evidence="1">Uncharacterized protein</fullName>
    </submittedName>
</protein>
<evidence type="ECO:0000313" key="1">
    <source>
        <dbReference type="EMBL" id="KAF7832233.1"/>
    </source>
</evidence>
<dbReference type="AlphaFoldDB" id="A0A834WTR9"/>
<gene>
    <name evidence="1" type="ORF">G2W53_014566</name>
</gene>
<evidence type="ECO:0000313" key="2">
    <source>
        <dbReference type="Proteomes" id="UP000634136"/>
    </source>
</evidence>
<dbReference type="Proteomes" id="UP000634136">
    <property type="component" value="Unassembled WGS sequence"/>
</dbReference>
<accession>A0A834WTR9</accession>
<reference evidence="1" key="1">
    <citation type="submission" date="2020-09" db="EMBL/GenBank/DDBJ databases">
        <title>Genome-Enabled Discovery of Anthraquinone Biosynthesis in Senna tora.</title>
        <authorList>
            <person name="Kang S.-H."/>
            <person name="Pandey R.P."/>
            <person name="Lee C.-M."/>
            <person name="Sim J.-S."/>
            <person name="Jeong J.-T."/>
            <person name="Choi B.-S."/>
            <person name="Jung M."/>
            <person name="Ginzburg D."/>
            <person name="Zhao K."/>
            <person name="Won S.Y."/>
            <person name="Oh T.-J."/>
            <person name="Yu Y."/>
            <person name="Kim N.-H."/>
            <person name="Lee O.R."/>
            <person name="Lee T.-H."/>
            <person name="Bashyal P."/>
            <person name="Kim T.-S."/>
            <person name="Lee W.-H."/>
            <person name="Kawkins C."/>
            <person name="Kim C.-K."/>
            <person name="Kim J.S."/>
            <person name="Ahn B.O."/>
            <person name="Rhee S.Y."/>
            <person name="Sohng J.K."/>
        </authorList>
    </citation>
    <scope>NUCLEOTIDE SEQUENCE</scope>
    <source>
        <tissue evidence="1">Leaf</tissue>
    </source>
</reference>
<comment type="caution">
    <text evidence="1">The sequence shown here is derived from an EMBL/GenBank/DDBJ whole genome shotgun (WGS) entry which is preliminary data.</text>
</comment>
<dbReference type="EMBL" id="JAAIUW010000005">
    <property type="protein sequence ID" value="KAF7832233.1"/>
    <property type="molecule type" value="Genomic_DNA"/>
</dbReference>
<name>A0A834WTR9_9FABA</name>
<proteinExistence type="predicted"/>
<organism evidence="1 2">
    <name type="scientific">Senna tora</name>
    <dbReference type="NCBI Taxonomy" id="362788"/>
    <lineage>
        <taxon>Eukaryota</taxon>
        <taxon>Viridiplantae</taxon>
        <taxon>Streptophyta</taxon>
        <taxon>Embryophyta</taxon>
        <taxon>Tracheophyta</taxon>
        <taxon>Spermatophyta</taxon>
        <taxon>Magnoliopsida</taxon>
        <taxon>eudicotyledons</taxon>
        <taxon>Gunneridae</taxon>
        <taxon>Pentapetalae</taxon>
        <taxon>rosids</taxon>
        <taxon>fabids</taxon>
        <taxon>Fabales</taxon>
        <taxon>Fabaceae</taxon>
        <taxon>Caesalpinioideae</taxon>
        <taxon>Cassia clade</taxon>
        <taxon>Senna</taxon>
    </lineage>
</organism>
<sequence length="79" mass="8857">MGHVIASKACDVVSKHILNRKSRLNLKRIQEVQDQTCCCTSESNRSLRVVFGIPSGFEGRMGLLIAWKACEVVFKHIVN</sequence>
<keyword evidence="2" id="KW-1185">Reference proteome</keyword>